<dbReference type="PANTHER" id="PTHR35526">
    <property type="entry name" value="ANTI-SIGMA-F FACTOR RSBW-RELATED"/>
    <property type="match status" value="1"/>
</dbReference>
<sequence>MAAPANVPTSECEKTDLGRAAAPHGHPQDQPHGAHQPGQQPGHQPGHPPKQQQGRPLRREQPGQWPVTDDPSLAEVRLPSEPASAGRARRLTRQQLSARWLLPDELTENAVLLVSELVGNAVQHAGAAQFGLRIRRRRGWVRVEVSDPSRALPALLPVREMEVISGRGLFLVDTLADRWGVDLLAHGKSTWFEMRVPHR</sequence>
<keyword evidence="1" id="KW-0418">Kinase</keyword>
<feature type="region of interest" description="Disordered" evidence="2">
    <location>
        <begin position="1"/>
        <end position="90"/>
    </location>
</feature>
<evidence type="ECO:0000313" key="4">
    <source>
        <dbReference type="EMBL" id="MDT0264720.1"/>
    </source>
</evidence>
<name>A0ABU2JIA6_9ACTN</name>
<accession>A0ABU2JIA6</accession>
<dbReference type="GO" id="GO:0005524">
    <property type="term" value="F:ATP binding"/>
    <property type="evidence" value="ECO:0007669"/>
    <property type="project" value="UniProtKB-KW"/>
</dbReference>
<gene>
    <name evidence="4" type="ORF">RM844_00285</name>
</gene>
<evidence type="ECO:0000313" key="5">
    <source>
        <dbReference type="Proteomes" id="UP001183410"/>
    </source>
</evidence>
<dbReference type="Pfam" id="PF13581">
    <property type="entry name" value="HATPase_c_2"/>
    <property type="match status" value="1"/>
</dbReference>
<keyword evidence="4" id="KW-0067">ATP-binding</keyword>
<feature type="compositionally biased region" description="Low complexity" evidence="2">
    <location>
        <begin position="20"/>
        <end position="55"/>
    </location>
</feature>
<proteinExistence type="predicted"/>
<dbReference type="EMBL" id="JAVREO010000001">
    <property type="protein sequence ID" value="MDT0264720.1"/>
    <property type="molecule type" value="Genomic_DNA"/>
</dbReference>
<dbReference type="InterPro" id="IPR050267">
    <property type="entry name" value="Anti-sigma-factor_SerPK"/>
</dbReference>
<dbReference type="RefSeq" id="WP_311663264.1">
    <property type="nucleotide sequence ID" value="NZ_JAVREO010000001.1"/>
</dbReference>
<dbReference type="SUPFAM" id="SSF55874">
    <property type="entry name" value="ATPase domain of HSP90 chaperone/DNA topoisomerase II/histidine kinase"/>
    <property type="match status" value="1"/>
</dbReference>
<comment type="caution">
    <text evidence="4">The sequence shown here is derived from an EMBL/GenBank/DDBJ whole genome shotgun (WGS) entry which is preliminary data.</text>
</comment>
<evidence type="ECO:0000256" key="2">
    <source>
        <dbReference type="SAM" id="MobiDB-lite"/>
    </source>
</evidence>
<organism evidence="4 5">
    <name type="scientific">Streptomyces chisholmiae</name>
    <dbReference type="NCBI Taxonomy" id="3075540"/>
    <lineage>
        <taxon>Bacteria</taxon>
        <taxon>Bacillati</taxon>
        <taxon>Actinomycetota</taxon>
        <taxon>Actinomycetes</taxon>
        <taxon>Kitasatosporales</taxon>
        <taxon>Streptomycetaceae</taxon>
        <taxon>Streptomyces</taxon>
    </lineage>
</organism>
<protein>
    <submittedName>
        <fullName evidence="4">ATP-binding protein</fullName>
    </submittedName>
</protein>
<dbReference type="InterPro" id="IPR036890">
    <property type="entry name" value="HATPase_C_sf"/>
</dbReference>
<reference evidence="5" key="1">
    <citation type="submission" date="2023-07" db="EMBL/GenBank/DDBJ databases">
        <title>30 novel species of actinomycetes from the DSMZ collection.</title>
        <authorList>
            <person name="Nouioui I."/>
        </authorList>
    </citation>
    <scope>NUCLEOTIDE SEQUENCE [LARGE SCALE GENOMIC DNA]</scope>
    <source>
        <strain evidence="5">DSM 44915</strain>
    </source>
</reference>
<dbReference type="InterPro" id="IPR003594">
    <property type="entry name" value="HATPase_dom"/>
</dbReference>
<keyword evidence="1" id="KW-0808">Transferase</keyword>
<dbReference type="PANTHER" id="PTHR35526:SF3">
    <property type="entry name" value="ANTI-SIGMA-F FACTOR RSBW"/>
    <property type="match status" value="1"/>
</dbReference>
<keyword evidence="5" id="KW-1185">Reference proteome</keyword>
<keyword evidence="4" id="KW-0547">Nucleotide-binding</keyword>
<dbReference type="CDD" id="cd16936">
    <property type="entry name" value="HATPase_RsbW-like"/>
    <property type="match status" value="1"/>
</dbReference>
<dbReference type="Gene3D" id="3.30.565.10">
    <property type="entry name" value="Histidine kinase-like ATPase, C-terminal domain"/>
    <property type="match status" value="1"/>
</dbReference>
<keyword evidence="1" id="KW-0723">Serine/threonine-protein kinase</keyword>
<evidence type="ECO:0000256" key="1">
    <source>
        <dbReference type="ARBA" id="ARBA00022527"/>
    </source>
</evidence>
<dbReference type="Proteomes" id="UP001183410">
    <property type="component" value="Unassembled WGS sequence"/>
</dbReference>
<feature type="domain" description="Histidine kinase/HSP90-like ATPase" evidence="3">
    <location>
        <begin position="78"/>
        <end position="183"/>
    </location>
</feature>
<evidence type="ECO:0000259" key="3">
    <source>
        <dbReference type="Pfam" id="PF13581"/>
    </source>
</evidence>